<dbReference type="InterPro" id="IPR006665">
    <property type="entry name" value="OmpA-like"/>
</dbReference>
<proteinExistence type="predicted"/>
<dbReference type="PRINTS" id="PR01021">
    <property type="entry name" value="OMPADOMAIN"/>
</dbReference>
<evidence type="ECO:0000259" key="6">
    <source>
        <dbReference type="PROSITE" id="PS51123"/>
    </source>
</evidence>
<protein>
    <submittedName>
        <fullName evidence="7">OmpA family protein</fullName>
    </submittedName>
</protein>
<sequence>MCKTKLYGLTFFVLFFATVSAAAENFMFKYETGNTYRILSTVDEQVFINGVKSFNSVIVNRISVIEKKAYPDGSADIEATFMTSENSAPEGQSPRYMWGEEYFSAFNRNKLGVYTIGEDAFMPVVRNVPVFTGKDVQVGETWTAAGEEAHDLRVNFSLQKPFKVPFSATYKYEGKEETEGKTFHIISVKYTLFYEIPAGYAKKTNDRPVPVSFMGYSEQKLYWDNERGFLDHYSEHFRIVMETDTGNKLEFKGTAQAQVNDLKPLSQTGTLERIKQQIKELGIENADAGIAEKGITISLENIQFEAESAVLKAEELAKLRKIGEILKDFPQNDLLISGHTALAGTAKGRQKLSERRASAVADYLAELGVKRHEQLFTKGFGAEKPIAPNTTEKGKSRNRRVEITILEK</sequence>
<reference evidence="7 8" key="1">
    <citation type="submission" date="2013-08" db="EMBL/GenBank/DDBJ databases">
        <authorList>
            <person name="Weinstock G."/>
            <person name="Sodergren E."/>
            <person name="Wylie T."/>
            <person name="Fulton L."/>
            <person name="Fulton R."/>
            <person name="Fronick C."/>
            <person name="O'Laughlin M."/>
            <person name="Godfrey J."/>
            <person name="Miner T."/>
            <person name="Herter B."/>
            <person name="Appelbaum E."/>
            <person name="Cordes M."/>
            <person name="Lek S."/>
            <person name="Wollam A."/>
            <person name="Pepin K.H."/>
            <person name="Palsikar V.B."/>
            <person name="Mitreva M."/>
            <person name="Wilson R.K."/>
        </authorList>
    </citation>
    <scope>NUCLEOTIDE SEQUENCE [LARGE SCALE GENOMIC DNA]</scope>
    <source>
        <strain evidence="7 8">ATCC 700332</strain>
    </source>
</reference>
<keyword evidence="2 4" id="KW-0472">Membrane</keyword>
<dbReference type="PROSITE" id="PS51123">
    <property type="entry name" value="OMPA_2"/>
    <property type="match status" value="1"/>
</dbReference>
<keyword evidence="3" id="KW-0998">Cell outer membrane</keyword>
<accession>A0ABN0NXB9</accession>
<evidence type="ECO:0000313" key="7">
    <source>
        <dbReference type="EMBL" id="ERJ92096.1"/>
    </source>
</evidence>
<gene>
    <name evidence="7" type="ORF">HMPREF9193_01757</name>
</gene>
<evidence type="ECO:0000256" key="2">
    <source>
        <dbReference type="ARBA" id="ARBA00023136"/>
    </source>
</evidence>
<feature type="domain" description="OmpA-like" evidence="6">
    <location>
        <begin position="291"/>
        <end position="408"/>
    </location>
</feature>
<name>A0ABN0NXB9_TRELE</name>
<comment type="subcellular location">
    <subcellularLocation>
        <location evidence="1">Cell outer membrane</location>
    </subcellularLocation>
</comment>
<dbReference type="PANTHER" id="PTHR30329">
    <property type="entry name" value="STATOR ELEMENT OF FLAGELLAR MOTOR COMPLEX"/>
    <property type="match status" value="1"/>
</dbReference>
<keyword evidence="5" id="KW-0732">Signal</keyword>
<dbReference type="CDD" id="cd07185">
    <property type="entry name" value="OmpA_C-like"/>
    <property type="match status" value="1"/>
</dbReference>
<evidence type="ECO:0000313" key="8">
    <source>
        <dbReference type="Proteomes" id="UP000016649"/>
    </source>
</evidence>
<dbReference type="InterPro" id="IPR036737">
    <property type="entry name" value="OmpA-like_sf"/>
</dbReference>
<organism evidence="7 8">
    <name type="scientific">Treponema lecithinolyticum ATCC 700332</name>
    <dbReference type="NCBI Taxonomy" id="1321815"/>
    <lineage>
        <taxon>Bacteria</taxon>
        <taxon>Pseudomonadati</taxon>
        <taxon>Spirochaetota</taxon>
        <taxon>Spirochaetia</taxon>
        <taxon>Spirochaetales</taxon>
        <taxon>Treponemataceae</taxon>
        <taxon>Treponema</taxon>
    </lineage>
</organism>
<evidence type="ECO:0000256" key="1">
    <source>
        <dbReference type="ARBA" id="ARBA00004442"/>
    </source>
</evidence>
<dbReference type="SUPFAM" id="SSF103088">
    <property type="entry name" value="OmpA-like"/>
    <property type="match status" value="1"/>
</dbReference>
<dbReference type="InterPro" id="IPR006664">
    <property type="entry name" value="OMP_bac"/>
</dbReference>
<evidence type="ECO:0000256" key="5">
    <source>
        <dbReference type="SAM" id="SignalP"/>
    </source>
</evidence>
<dbReference type="RefSeq" id="WP_021687955.1">
    <property type="nucleotide sequence ID" value="NZ_KI260569.1"/>
</dbReference>
<dbReference type="PANTHER" id="PTHR30329:SF21">
    <property type="entry name" value="LIPOPROTEIN YIAD-RELATED"/>
    <property type="match status" value="1"/>
</dbReference>
<feature type="chain" id="PRO_5045862335" evidence="5">
    <location>
        <begin position="23"/>
        <end position="408"/>
    </location>
</feature>
<dbReference type="Pfam" id="PF00691">
    <property type="entry name" value="OmpA"/>
    <property type="match status" value="1"/>
</dbReference>
<feature type="signal peptide" evidence="5">
    <location>
        <begin position="1"/>
        <end position="22"/>
    </location>
</feature>
<evidence type="ECO:0000256" key="4">
    <source>
        <dbReference type="PROSITE-ProRule" id="PRU00473"/>
    </source>
</evidence>
<comment type="caution">
    <text evidence="7">The sequence shown here is derived from an EMBL/GenBank/DDBJ whole genome shotgun (WGS) entry which is preliminary data.</text>
</comment>
<dbReference type="EMBL" id="AWVH01000039">
    <property type="protein sequence ID" value="ERJ92096.1"/>
    <property type="molecule type" value="Genomic_DNA"/>
</dbReference>
<dbReference type="Gene3D" id="3.30.1330.60">
    <property type="entry name" value="OmpA-like domain"/>
    <property type="match status" value="1"/>
</dbReference>
<dbReference type="Proteomes" id="UP000016649">
    <property type="component" value="Unassembled WGS sequence"/>
</dbReference>
<keyword evidence="8" id="KW-1185">Reference proteome</keyword>
<evidence type="ECO:0000256" key="3">
    <source>
        <dbReference type="ARBA" id="ARBA00023237"/>
    </source>
</evidence>
<dbReference type="InterPro" id="IPR050330">
    <property type="entry name" value="Bact_OuterMem_StrucFunc"/>
</dbReference>